<evidence type="ECO:0000256" key="5">
    <source>
        <dbReference type="ARBA" id="ARBA00022989"/>
    </source>
</evidence>
<evidence type="ECO:0000256" key="6">
    <source>
        <dbReference type="ARBA" id="ARBA00023136"/>
    </source>
</evidence>
<dbReference type="Gene3D" id="1.20.1730.10">
    <property type="entry name" value="Sodium/glucose cotransporter"/>
    <property type="match status" value="1"/>
</dbReference>
<dbReference type="PROSITE" id="PS50283">
    <property type="entry name" value="NA_SOLUT_SYMP_3"/>
    <property type="match status" value="1"/>
</dbReference>
<feature type="transmembrane region" description="Helical" evidence="8">
    <location>
        <begin position="111"/>
        <end position="132"/>
    </location>
</feature>
<dbReference type="InterPro" id="IPR038377">
    <property type="entry name" value="Na/Glc_symporter_sf"/>
</dbReference>
<feature type="transmembrane region" description="Helical" evidence="8">
    <location>
        <begin position="247"/>
        <end position="269"/>
    </location>
</feature>
<dbReference type="InterPro" id="IPR001734">
    <property type="entry name" value="Na/solute_symporter"/>
</dbReference>
<dbReference type="AlphaFoldDB" id="A0A9W6GGL1"/>
<evidence type="ECO:0000256" key="1">
    <source>
        <dbReference type="ARBA" id="ARBA00004141"/>
    </source>
</evidence>
<feature type="transmembrane region" description="Helical" evidence="8">
    <location>
        <begin position="70"/>
        <end position="91"/>
    </location>
</feature>
<sequence length="446" mass="47965">MQNMILNLYIVGILIVGIVSFRRIRGSEDFFVAGRKAGTLEVTGSLLATILGSSAILGSVNFAFGNGWAGAWFMLCASLGLTILYPLVGHLKRFKGYNLPGLMETFYGKEVKILASVIIPIAWTGIVASQIMGASKIIGVYTGLSYTHGIWISGLVFIAYTALGGQLSILKTDFLQFILILLGVVACFFYTSANFEITSSAPIINDSFGYGDLIIMVLTYSTTFFVGPDIYSRVFCARNEETAKRSILLSIGVLLPLAFILAALGVYAANIFPDLNIGEKSALMHLATDVLPRPLTVVLYFGLLSAVISSADTTLLTAASTFTQIFTGDLKERKAITVTRVFIVIFGLLSILIALKLQFILASFFLALAIYSGAFIIPCLLGIFGYRAHKSYVIAAIVVGGATALYGKLLGGGNANYYIILAFILNSAILSIPIVKRGSFKFKKPA</sequence>
<comment type="subcellular location">
    <subcellularLocation>
        <location evidence="1">Membrane</location>
        <topology evidence="1">Multi-pass membrane protein</topology>
    </subcellularLocation>
</comment>
<dbReference type="GO" id="GO:0022857">
    <property type="term" value="F:transmembrane transporter activity"/>
    <property type="evidence" value="ECO:0007669"/>
    <property type="project" value="InterPro"/>
</dbReference>
<keyword evidence="10" id="KW-1185">Reference proteome</keyword>
<feature type="transmembrane region" description="Helical" evidence="8">
    <location>
        <begin position="391"/>
        <end position="409"/>
    </location>
</feature>
<dbReference type="Pfam" id="PF00474">
    <property type="entry name" value="SSF"/>
    <property type="match status" value="1"/>
</dbReference>
<dbReference type="PANTHER" id="PTHR48086">
    <property type="entry name" value="SODIUM/PROLINE SYMPORTER-RELATED"/>
    <property type="match status" value="1"/>
</dbReference>
<feature type="transmembrane region" description="Helical" evidence="8">
    <location>
        <begin position="45"/>
        <end position="64"/>
    </location>
</feature>
<accession>A0A9W6GGL1</accession>
<dbReference type="EMBL" id="BSDY01000002">
    <property type="protein sequence ID" value="GLI54879.1"/>
    <property type="molecule type" value="Genomic_DNA"/>
</dbReference>
<evidence type="ECO:0000256" key="2">
    <source>
        <dbReference type="ARBA" id="ARBA00006434"/>
    </source>
</evidence>
<feature type="transmembrane region" description="Helical" evidence="8">
    <location>
        <begin position="415"/>
        <end position="435"/>
    </location>
</feature>
<comment type="similarity">
    <text evidence="2 7">Belongs to the sodium:solute symporter (SSF) (TC 2.A.21) family.</text>
</comment>
<dbReference type="CDD" id="cd10322">
    <property type="entry name" value="SLC5sbd"/>
    <property type="match status" value="1"/>
</dbReference>
<dbReference type="Proteomes" id="UP001144471">
    <property type="component" value="Unassembled WGS sequence"/>
</dbReference>
<feature type="transmembrane region" description="Helical" evidence="8">
    <location>
        <begin position="361"/>
        <end position="384"/>
    </location>
</feature>
<proteinExistence type="inferred from homology"/>
<keyword evidence="4 8" id="KW-0812">Transmembrane</keyword>
<feature type="transmembrane region" description="Helical" evidence="8">
    <location>
        <begin position="138"/>
        <end position="162"/>
    </location>
</feature>
<evidence type="ECO:0000256" key="4">
    <source>
        <dbReference type="ARBA" id="ARBA00022692"/>
    </source>
</evidence>
<dbReference type="GO" id="GO:0005886">
    <property type="term" value="C:plasma membrane"/>
    <property type="evidence" value="ECO:0007669"/>
    <property type="project" value="TreeGrafter"/>
</dbReference>
<evidence type="ECO:0000256" key="8">
    <source>
        <dbReference type="SAM" id="Phobius"/>
    </source>
</evidence>
<feature type="transmembrane region" description="Helical" evidence="8">
    <location>
        <begin position="213"/>
        <end position="235"/>
    </location>
</feature>
<protein>
    <submittedName>
        <fullName evidence="9">Sodium:solute symporter family protein</fullName>
    </submittedName>
</protein>
<feature type="transmembrane region" description="Helical" evidence="8">
    <location>
        <begin position="298"/>
        <end position="323"/>
    </location>
</feature>
<gene>
    <name evidence="9" type="ORF">PM10SUCC1_03940</name>
</gene>
<dbReference type="InterPro" id="IPR050277">
    <property type="entry name" value="Sodium:Solute_Symporter"/>
</dbReference>
<keyword evidence="6 8" id="KW-0472">Membrane</keyword>
<evidence type="ECO:0000313" key="9">
    <source>
        <dbReference type="EMBL" id="GLI54879.1"/>
    </source>
</evidence>
<comment type="caution">
    <text evidence="9">The sequence shown here is derived from an EMBL/GenBank/DDBJ whole genome shotgun (WGS) entry which is preliminary data.</text>
</comment>
<dbReference type="PANTHER" id="PTHR48086:SF7">
    <property type="entry name" value="SODIUM-SOLUTE SYMPORTER-RELATED"/>
    <property type="match status" value="1"/>
</dbReference>
<evidence type="ECO:0000313" key="10">
    <source>
        <dbReference type="Proteomes" id="UP001144471"/>
    </source>
</evidence>
<organism evidence="9 10">
    <name type="scientific">Propionigenium maris DSM 9537</name>
    <dbReference type="NCBI Taxonomy" id="1123000"/>
    <lineage>
        <taxon>Bacteria</taxon>
        <taxon>Fusobacteriati</taxon>
        <taxon>Fusobacteriota</taxon>
        <taxon>Fusobacteriia</taxon>
        <taxon>Fusobacteriales</taxon>
        <taxon>Fusobacteriaceae</taxon>
        <taxon>Propionigenium</taxon>
    </lineage>
</organism>
<feature type="transmembrane region" description="Helical" evidence="8">
    <location>
        <begin position="335"/>
        <end position="355"/>
    </location>
</feature>
<name>A0A9W6GGL1_9FUSO</name>
<keyword evidence="3" id="KW-0813">Transport</keyword>
<reference evidence="9" key="1">
    <citation type="submission" date="2022-12" db="EMBL/GenBank/DDBJ databases">
        <title>Reference genome sequencing for broad-spectrum identification of bacterial and archaeal isolates by mass spectrometry.</title>
        <authorList>
            <person name="Sekiguchi Y."/>
            <person name="Tourlousse D.M."/>
        </authorList>
    </citation>
    <scope>NUCLEOTIDE SEQUENCE</scope>
    <source>
        <strain evidence="9">10succ1</strain>
    </source>
</reference>
<evidence type="ECO:0000256" key="7">
    <source>
        <dbReference type="RuleBase" id="RU362091"/>
    </source>
</evidence>
<evidence type="ECO:0000256" key="3">
    <source>
        <dbReference type="ARBA" id="ARBA00022448"/>
    </source>
</evidence>
<keyword evidence="5 8" id="KW-1133">Transmembrane helix</keyword>
<feature type="transmembrane region" description="Helical" evidence="8">
    <location>
        <begin position="6"/>
        <end position="24"/>
    </location>
</feature>
<feature type="transmembrane region" description="Helical" evidence="8">
    <location>
        <begin position="174"/>
        <end position="193"/>
    </location>
</feature>
<dbReference type="RefSeq" id="WP_281833006.1">
    <property type="nucleotide sequence ID" value="NZ_BSDY01000002.1"/>
</dbReference>